<feature type="compositionally biased region" description="Low complexity" evidence="1">
    <location>
        <begin position="298"/>
        <end position="330"/>
    </location>
</feature>
<dbReference type="Proteomes" id="UP000272942">
    <property type="component" value="Unassembled WGS sequence"/>
</dbReference>
<name>A0A3P8IKD1_9TREM</name>
<evidence type="ECO:0000313" key="3">
    <source>
        <dbReference type="Proteomes" id="UP000272942"/>
    </source>
</evidence>
<keyword evidence="3" id="KW-1185">Reference proteome</keyword>
<evidence type="ECO:0000313" key="2">
    <source>
        <dbReference type="EMBL" id="VDP93944.1"/>
    </source>
</evidence>
<reference evidence="2 3" key="1">
    <citation type="submission" date="2018-11" db="EMBL/GenBank/DDBJ databases">
        <authorList>
            <consortium name="Pathogen Informatics"/>
        </authorList>
    </citation>
    <scope>NUCLEOTIDE SEQUENCE [LARGE SCALE GENOMIC DNA]</scope>
    <source>
        <strain evidence="2 3">Egypt</strain>
    </source>
</reference>
<proteinExistence type="predicted"/>
<organism evidence="2 3">
    <name type="scientific">Echinostoma caproni</name>
    <dbReference type="NCBI Taxonomy" id="27848"/>
    <lineage>
        <taxon>Eukaryota</taxon>
        <taxon>Metazoa</taxon>
        <taxon>Spiralia</taxon>
        <taxon>Lophotrochozoa</taxon>
        <taxon>Platyhelminthes</taxon>
        <taxon>Trematoda</taxon>
        <taxon>Digenea</taxon>
        <taxon>Plagiorchiida</taxon>
        <taxon>Echinostomata</taxon>
        <taxon>Echinostomatoidea</taxon>
        <taxon>Echinostomatidae</taxon>
        <taxon>Echinostoma</taxon>
    </lineage>
</organism>
<feature type="region of interest" description="Disordered" evidence="1">
    <location>
        <begin position="298"/>
        <end position="375"/>
    </location>
</feature>
<dbReference type="AlphaFoldDB" id="A0A3P8IKD1"/>
<dbReference type="EMBL" id="UZAN01065343">
    <property type="protein sequence ID" value="VDP93944.1"/>
    <property type="molecule type" value="Genomic_DNA"/>
</dbReference>
<evidence type="ECO:0000256" key="1">
    <source>
        <dbReference type="SAM" id="MobiDB-lite"/>
    </source>
</evidence>
<sequence length="375" mass="40281">MENSTMERNSVENSIAKKRTDSVCIVQNASEDALFNTTTAGGCRDCEDDRYVHLIMQKFVTRRTEEPVLDANLPVFDAESVDLAIAESHSPGVSVEQDATQLPSNNDLDPHASTVRVITSEPLSNDNDCDDDYQQAADNVNSTETNGHVRSQLGDLLPRPMTEKVDILPFLPDAIQQNFDNSKMFDTSINSNLALSSCGGLEHSNGDIPQTQFTFPLSKVECSDLFSSDGDTKGAIANNHVKCTLEPISSLFASCGAVSIPKPLTLSEKPVNMSVVQNQLPETEQPYATDFSNIITSTTSDTTTTSSFENSGSPPTDNADNNPSNSSADTEALAATATNTSNKLSLPTKNACSDVENSPRNTSPPSSPFLESVRA</sequence>
<gene>
    <name evidence="2" type="ORF">ECPE_LOCUS16672</name>
</gene>
<feature type="compositionally biased region" description="Polar residues" evidence="1">
    <location>
        <begin position="336"/>
        <end position="351"/>
    </location>
</feature>
<protein>
    <submittedName>
        <fullName evidence="2">Uncharacterized protein</fullName>
    </submittedName>
</protein>
<accession>A0A3P8IKD1</accession>